<dbReference type="HAMAP" id="MF_00772">
    <property type="entry name" value="OGT"/>
    <property type="match status" value="1"/>
</dbReference>
<dbReference type="Pfam" id="PF01035">
    <property type="entry name" value="DNA_binding_1"/>
    <property type="match status" value="1"/>
</dbReference>
<dbReference type="PANTHER" id="PTHR10815">
    <property type="entry name" value="METHYLATED-DNA--PROTEIN-CYSTEINE METHYLTRANSFERASE"/>
    <property type="match status" value="1"/>
</dbReference>
<evidence type="ECO:0000256" key="5">
    <source>
        <dbReference type="ARBA" id="ARBA00022679"/>
    </source>
</evidence>
<dbReference type="Pfam" id="PF02870">
    <property type="entry name" value="Methyltransf_1N"/>
    <property type="match status" value="1"/>
</dbReference>
<dbReference type="EMBL" id="FQXD01000029">
    <property type="protein sequence ID" value="SHI00338.1"/>
    <property type="molecule type" value="Genomic_DNA"/>
</dbReference>
<dbReference type="GO" id="GO:0003908">
    <property type="term" value="F:methylated-DNA-[protein]-cysteine S-methyltransferase activity"/>
    <property type="evidence" value="ECO:0007669"/>
    <property type="project" value="UniProtKB-UniRule"/>
</dbReference>
<comment type="catalytic activity">
    <reaction evidence="8 9">
        <text>a 6-O-methyl-2'-deoxyguanosine in DNA + L-cysteinyl-[protein] = S-methyl-L-cysteinyl-[protein] + a 2'-deoxyguanosine in DNA</text>
        <dbReference type="Rhea" id="RHEA:24000"/>
        <dbReference type="Rhea" id="RHEA-COMP:10131"/>
        <dbReference type="Rhea" id="RHEA-COMP:10132"/>
        <dbReference type="Rhea" id="RHEA-COMP:11367"/>
        <dbReference type="Rhea" id="RHEA-COMP:11368"/>
        <dbReference type="ChEBI" id="CHEBI:29950"/>
        <dbReference type="ChEBI" id="CHEBI:82612"/>
        <dbReference type="ChEBI" id="CHEBI:85445"/>
        <dbReference type="ChEBI" id="CHEBI:85448"/>
        <dbReference type="EC" id="2.1.1.63"/>
    </reaction>
</comment>
<feature type="domain" description="Methylated-DNA-[protein]-cysteine S-methyltransferase DNA binding" evidence="10">
    <location>
        <begin position="85"/>
        <end position="164"/>
    </location>
</feature>
<comment type="subcellular location">
    <subcellularLocation>
        <location evidence="9">Cytoplasm</location>
    </subcellularLocation>
</comment>
<dbReference type="InterPro" id="IPR014048">
    <property type="entry name" value="MethylDNA_cys_MeTrfase_DNA-bd"/>
</dbReference>
<dbReference type="PANTHER" id="PTHR10815:SF12">
    <property type="entry name" value="METHYLATED-DNA--PROTEIN-CYSTEINE METHYLTRANSFERASE, INDUCIBLE"/>
    <property type="match status" value="1"/>
</dbReference>
<dbReference type="EC" id="2.1.1.63" evidence="9"/>
<dbReference type="SUPFAM" id="SSF46767">
    <property type="entry name" value="Methylated DNA-protein cysteine methyltransferase, C-terminal domain"/>
    <property type="match status" value="1"/>
</dbReference>
<keyword evidence="5 9" id="KW-0808">Transferase</keyword>
<dbReference type="InterPro" id="IPR036388">
    <property type="entry name" value="WH-like_DNA-bd_sf"/>
</dbReference>
<evidence type="ECO:0000256" key="9">
    <source>
        <dbReference type="HAMAP-Rule" id="MF_00772"/>
    </source>
</evidence>
<evidence type="ECO:0000259" key="10">
    <source>
        <dbReference type="Pfam" id="PF01035"/>
    </source>
</evidence>
<dbReference type="PROSITE" id="PS00374">
    <property type="entry name" value="MGMT"/>
    <property type="match status" value="1"/>
</dbReference>
<keyword evidence="6 9" id="KW-0227">DNA damage</keyword>
<feature type="domain" description="Methylguanine DNA methyltransferase ribonuclease-like" evidence="11">
    <location>
        <begin position="3"/>
        <end position="81"/>
    </location>
</feature>
<accession>A0A1M5XLA7</accession>
<organism evidence="12 13">
    <name type="scientific">Virgibacillus chiguensis</name>
    <dbReference type="NCBI Taxonomy" id="411959"/>
    <lineage>
        <taxon>Bacteria</taxon>
        <taxon>Bacillati</taxon>
        <taxon>Bacillota</taxon>
        <taxon>Bacilli</taxon>
        <taxon>Bacillales</taxon>
        <taxon>Bacillaceae</taxon>
        <taxon>Virgibacillus</taxon>
    </lineage>
</organism>
<dbReference type="InterPro" id="IPR036217">
    <property type="entry name" value="MethylDNA_cys_MeTrfase_DNAb"/>
</dbReference>
<keyword evidence="4 9" id="KW-0489">Methyltransferase</keyword>
<keyword evidence="7 9" id="KW-0234">DNA repair</keyword>
<dbReference type="GO" id="GO:0005737">
    <property type="term" value="C:cytoplasm"/>
    <property type="evidence" value="ECO:0007669"/>
    <property type="project" value="UniProtKB-SubCell"/>
</dbReference>
<protein>
    <recommendedName>
        <fullName evidence="9">Methylated-DNA--protein-cysteine methyltransferase</fullName>
        <ecNumber evidence="9">2.1.1.63</ecNumber>
    </recommendedName>
    <alternativeName>
        <fullName evidence="9">6-O-methylguanine-DNA methyltransferase</fullName>
        <shortName evidence="9">MGMT</shortName>
    </alternativeName>
    <alternativeName>
        <fullName evidence="9">O-6-methylguanine-DNA-alkyltransferase</fullName>
    </alternativeName>
</protein>
<evidence type="ECO:0000313" key="13">
    <source>
        <dbReference type="Proteomes" id="UP000184079"/>
    </source>
</evidence>
<reference evidence="13" key="1">
    <citation type="submission" date="2016-11" db="EMBL/GenBank/DDBJ databases">
        <authorList>
            <person name="Varghese N."/>
            <person name="Submissions S."/>
        </authorList>
    </citation>
    <scope>NUCLEOTIDE SEQUENCE [LARGE SCALE GENOMIC DNA]</scope>
    <source>
        <strain evidence="13">CGMCC 1.6496</strain>
    </source>
</reference>
<proteinExistence type="inferred from homology"/>
<dbReference type="InterPro" id="IPR001497">
    <property type="entry name" value="MethylDNA_cys_MeTrfase_AS"/>
</dbReference>
<evidence type="ECO:0000313" key="12">
    <source>
        <dbReference type="EMBL" id="SHI00338.1"/>
    </source>
</evidence>
<dbReference type="RefSeq" id="WP_073013319.1">
    <property type="nucleotide sequence ID" value="NZ_FQXD01000029.1"/>
</dbReference>
<dbReference type="InterPro" id="IPR023546">
    <property type="entry name" value="MGMT"/>
</dbReference>
<evidence type="ECO:0000256" key="7">
    <source>
        <dbReference type="ARBA" id="ARBA00023204"/>
    </source>
</evidence>
<evidence type="ECO:0000259" key="11">
    <source>
        <dbReference type="Pfam" id="PF02870"/>
    </source>
</evidence>
<comment type="miscellaneous">
    <text evidence="9">This enzyme catalyzes only one turnover and therefore is not strictly catalytic. According to one definition, an enzyme is a biocatalyst that acts repeatedly and over many reaction cycles.</text>
</comment>
<evidence type="ECO:0000256" key="3">
    <source>
        <dbReference type="ARBA" id="ARBA00022490"/>
    </source>
</evidence>
<feature type="active site" description="Nucleophile; methyl group acceptor" evidence="9">
    <location>
        <position position="136"/>
    </location>
</feature>
<dbReference type="NCBIfam" id="TIGR00589">
    <property type="entry name" value="ogt"/>
    <property type="match status" value="1"/>
</dbReference>
<dbReference type="AlphaFoldDB" id="A0A1M5XLA7"/>
<dbReference type="Gene3D" id="3.30.160.70">
    <property type="entry name" value="Methylated DNA-protein cysteine methyltransferase domain"/>
    <property type="match status" value="1"/>
</dbReference>
<evidence type="ECO:0000256" key="2">
    <source>
        <dbReference type="ARBA" id="ARBA00008711"/>
    </source>
</evidence>
<dbReference type="OrthoDB" id="9802228at2"/>
<comment type="similarity">
    <text evidence="2 9">Belongs to the MGMT family.</text>
</comment>
<dbReference type="SUPFAM" id="SSF53155">
    <property type="entry name" value="Methylated DNA-protein cysteine methyltransferase domain"/>
    <property type="match status" value="1"/>
</dbReference>
<dbReference type="InterPro" id="IPR008332">
    <property type="entry name" value="MethylG_MeTrfase_N"/>
</dbReference>
<name>A0A1M5XLA7_9BACI</name>
<keyword evidence="3 9" id="KW-0963">Cytoplasm</keyword>
<dbReference type="Gene3D" id="1.10.10.10">
    <property type="entry name" value="Winged helix-like DNA-binding domain superfamily/Winged helix DNA-binding domain"/>
    <property type="match status" value="1"/>
</dbReference>
<dbReference type="InterPro" id="IPR036631">
    <property type="entry name" value="MGMT_N_sf"/>
</dbReference>
<dbReference type="CDD" id="cd06445">
    <property type="entry name" value="ATase"/>
    <property type="match status" value="1"/>
</dbReference>
<keyword evidence="13" id="KW-1185">Reference proteome</keyword>
<evidence type="ECO:0000256" key="4">
    <source>
        <dbReference type="ARBA" id="ARBA00022603"/>
    </source>
</evidence>
<evidence type="ECO:0000256" key="8">
    <source>
        <dbReference type="ARBA" id="ARBA00049348"/>
    </source>
</evidence>
<dbReference type="FunFam" id="1.10.10.10:FF:000214">
    <property type="entry name" value="Methylated-DNA--protein-cysteine methyltransferase"/>
    <property type="match status" value="1"/>
</dbReference>
<dbReference type="GO" id="GO:0006307">
    <property type="term" value="P:DNA alkylation repair"/>
    <property type="evidence" value="ECO:0007669"/>
    <property type="project" value="UniProtKB-UniRule"/>
</dbReference>
<evidence type="ECO:0000256" key="6">
    <source>
        <dbReference type="ARBA" id="ARBA00022763"/>
    </source>
</evidence>
<sequence>MTVYWTTCKHDTWEFYAAATEKGLCYLGPRHLAENEMEVFLQKRFPHERVEENDQPLISYIAELQEYLNGNRRNFELQLDLYGTSFQQQVWQALQQIPFGQTVTYSDIATSIEKPKAVRAVGTAIGANPIFIIVPCHRVIGKDGALTGFRGGLDMKERLLLFEKGVET</sequence>
<dbReference type="Proteomes" id="UP000184079">
    <property type="component" value="Unassembled WGS sequence"/>
</dbReference>
<dbReference type="GO" id="GO:0032259">
    <property type="term" value="P:methylation"/>
    <property type="evidence" value="ECO:0007669"/>
    <property type="project" value="UniProtKB-KW"/>
</dbReference>
<evidence type="ECO:0000256" key="1">
    <source>
        <dbReference type="ARBA" id="ARBA00001286"/>
    </source>
</evidence>
<gene>
    <name evidence="12" type="ORF">SAMN05421807_1299</name>
</gene>
<comment type="function">
    <text evidence="9">Involved in the cellular defense against the biological effects of O6-methylguanine (O6-MeG) and O4-methylthymine (O4-MeT) in DNA. Repairs the methylated nucleobase in DNA by stoichiometrically transferring the methyl group to a cysteine residue in the enzyme. This is a suicide reaction: the enzyme is irreversibly inactivated.</text>
</comment>
<comment type="catalytic activity">
    <reaction evidence="1 9">
        <text>a 4-O-methyl-thymidine in DNA + L-cysteinyl-[protein] = a thymidine in DNA + S-methyl-L-cysteinyl-[protein]</text>
        <dbReference type="Rhea" id="RHEA:53428"/>
        <dbReference type="Rhea" id="RHEA-COMP:10131"/>
        <dbReference type="Rhea" id="RHEA-COMP:10132"/>
        <dbReference type="Rhea" id="RHEA-COMP:13555"/>
        <dbReference type="Rhea" id="RHEA-COMP:13556"/>
        <dbReference type="ChEBI" id="CHEBI:29950"/>
        <dbReference type="ChEBI" id="CHEBI:82612"/>
        <dbReference type="ChEBI" id="CHEBI:137386"/>
        <dbReference type="ChEBI" id="CHEBI:137387"/>
        <dbReference type="EC" id="2.1.1.63"/>
    </reaction>
</comment>